<feature type="domain" description="Multidrug resistance protein MdtA-like C-terminal permuted SH3" evidence="4">
    <location>
        <begin position="378"/>
        <end position="431"/>
    </location>
</feature>
<dbReference type="PANTHER" id="PTHR30469">
    <property type="entry name" value="MULTIDRUG RESISTANCE PROTEIN MDTA"/>
    <property type="match status" value="1"/>
</dbReference>
<keyword evidence="3" id="KW-1133">Transmembrane helix</keyword>
<evidence type="ECO:0000256" key="2">
    <source>
        <dbReference type="SAM" id="Coils"/>
    </source>
</evidence>
<comment type="caution">
    <text evidence="5">The sequence shown here is derived from an EMBL/GenBank/DDBJ whole genome shotgun (WGS) entry which is preliminary data.</text>
</comment>
<dbReference type="SUPFAM" id="SSF111369">
    <property type="entry name" value="HlyD-like secretion proteins"/>
    <property type="match status" value="1"/>
</dbReference>
<evidence type="ECO:0000259" key="4">
    <source>
        <dbReference type="Pfam" id="PF25967"/>
    </source>
</evidence>
<dbReference type="Gene3D" id="1.10.287.470">
    <property type="entry name" value="Helix hairpin bin"/>
    <property type="match status" value="1"/>
</dbReference>
<protein>
    <submittedName>
        <fullName evidence="5">RND family efflux transporter MFP subunit</fullName>
    </submittedName>
</protein>
<proteinExistence type="inferred from homology"/>
<feature type="transmembrane region" description="Helical" evidence="3">
    <location>
        <begin position="12"/>
        <end position="30"/>
    </location>
</feature>
<keyword evidence="2" id="KW-0175">Coiled coil</keyword>
<reference evidence="5 6" key="1">
    <citation type="submission" date="2018-03" db="EMBL/GenBank/DDBJ databases">
        <title>Comparative analysis of microorganisms from saline springs in Andes Mountain Range, Colombia.</title>
        <authorList>
            <person name="Rubin E."/>
        </authorList>
    </citation>
    <scope>NUCLEOTIDE SEQUENCE [LARGE SCALE GENOMIC DNA]</scope>
    <source>
        <strain evidence="5 6">USBA 854</strain>
    </source>
</reference>
<evidence type="ECO:0000256" key="1">
    <source>
        <dbReference type="ARBA" id="ARBA00009477"/>
    </source>
</evidence>
<dbReference type="Gene3D" id="2.40.50.100">
    <property type="match status" value="1"/>
</dbReference>
<dbReference type="GO" id="GO:0015562">
    <property type="term" value="F:efflux transmembrane transporter activity"/>
    <property type="evidence" value="ECO:0007669"/>
    <property type="project" value="TreeGrafter"/>
</dbReference>
<dbReference type="GO" id="GO:1990281">
    <property type="term" value="C:efflux pump complex"/>
    <property type="evidence" value="ECO:0007669"/>
    <property type="project" value="TreeGrafter"/>
</dbReference>
<name>A0A2T0VRD3_9GAMM</name>
<dbReference type="EMBL" id="PVTM01000002">
    <property type="protein sequence ID" value="PRY73094.1"/>
    <property type="molecule type" value="Genomic_DNA"/>
</dbReference>
<organism evidence="5 6">
    <name type="scientific">Halomonas ventosae</name>
    <dbReference type="NCBI Taxonomy" id="229007"/>
    <lineage>
        <taxon>Bacteria</taxon>
        <taxon>Pseudomonadati</taxon>
        <taxon>Pseudomonadota</taxon>
        <taxon>Gammaproteobacteria</taxon>
        <taxon>Oceanospirillales</taxon>
        <taxon>Halomonadaceae</taxon>
        <taxon>Halomonas</taxon>
    </lineage>
</organism>
<keyword evidence="6" id="KW-1185">Reference proteome</keyword>
<dbReference type="Gene3D" id="2.40.420.20">
    <property type="match status" value="1"/>
</dbReference>
<dbReference type="InterPro" id="IPR006143">
    <property type="entry name" value="RND_pump_MFP"/>
</dbReference>
<feature type="coiled-coil region" evidence="2">
    <location>
        <begin position="114"/>
        <end position="162"/>
    </location>
</feature>
<dbReference type="InterPro" id="IPR058627">
    <property type="entry name" value="MdtA-like_C"/>
</dbReference>
<keyword evidence="3" id="KW-0812">Transmembrane</keyword>
<evidence type="ECO:0000313" key="6">
    <source>
        <dbReference type="Proteomes" id="UP000239896"/>
    </source>
</evidence>
<sequence length="466" mass="50640">MRPSIRRLGRGLAVLIGVVVGVALLVVFVANRQAPERQEAAVSATPVRFVEVRPLDLRLEARGHGVARPAETWQATANVAGRVVERHPALESGTLLPEGTLLLALDPSRYELAIADAEAELASLAGELSRLEAEEENTRRLLGLEQQALALAEQELARIERLAASGSVAASRRDEQRRSTLGQRQAVASLENSLALLPARREVLEAQRERATVRLAQAREDLADTRFEAPYDLRLGEVEVERHQFVTSGQRLFQAESLEAAEVEAHIPIAMMRRLLAAVMPESTGDAAPALAEGLDLAERLDFTAVTAELFLAGAEGVGWTGELVRVASGLDPTTRTVRAVVRVDHPYRDARPPDRPPLQRDMYVRTRLSAPSPEPRLVIPASAVHQGEVWLVDAEDRLARRAVRVAFEQGNLAVIATGLIPGERVVVDDLPAAIAGMALAPRRDEALEARIAEQALGEGHREARP</sequence>
<dbReference type="NCBIfam" id="TIGR01730">
    <property type="entry name" value="RND_mfp"/>
    <property type="match status" value="1"/>
</dbReference>
<evidence type="ECO:0000256" key="3">
    <source>
        <dbReference type="SAM" id="Phobius"/>
    </source>
</evidence>
<dbReference type="Gene3D" id="2.40.30.170">
    <property type="match status" value="1"/>
</dbReference>
<keyword evidence="3" id="KW-0472">Membrane</keyword>
<dbReference type="AlphaFoldDB" id="A0A2T0VRD3"/>
<comment type="similarity">
    <text evidence="1">Belongs to the membrane fusion protein (MFP) (TC 8.A.1) family.</text>
</comment>
<dbReference type="Proteomes" id="UP000239896">
    <property type="component" value="Unassembled WGS sequence"/>
</dbReference>
<gene>
    <name evidence="5" type="ORF">BCL64_102174</name>
</gene>
<accession>A0A2T0VRD3</accession>
<evidence type="ECO:0000313" key="5">
    <source>
        <dbReference type="EMBL" id="PRY73094.1"/>
    </source>
</evidence>
<dbReference type="Pfam" id="PF25967">
    <property type="entry name" value="RND-MFP_C"/>
    <property type="match status" value="1"/>
</dbReference>
<dbReference type="RefSeq" id="WP_106229503.1">
    <property type="nucleotide sequence ID" value="NZ_PVTM01000002.1"/>
</dbReference>